<gene>
    <name evidence="2" type="ORF">SBA1_310033</name>
</gene>
<protein>
    <submittedName>
        <fullName evidence="2">Uncharacterized protein</fullName>
    </submittedName>
</protein>
<accession>A0A2U3KLT1</accession>
<evidence type="ECO:0000313" key="3">
    <source>
        <dbReference type="Proteomes" id="UP000238701"/>
    </source>
</evidence>
<evidence type="ECO:0000313" key="2">
    <source>
        <dbReference type="EMBL" id="SPF40623.1"/>
    </source>
</evidence>
<keyword evidence="1" id="KW-0472">Membrane</keyword>
<organism evidence="2 3">
    <name type="scientific">Candidatus Sulfotelmatobacter kueseliae</name>
    <dbReference type="NCBI Taxonomy" id="2042962"/>
    <lineage>
        <taxon>Bacteria</taxon>
        <taxon>Pseudomonadati</taxon>
        <taxon>Acidobacteriota</taxon>
        <taxon>Terriglobia</taxon>
        <taxon>Terriglobales</taxon>
        <taxon>Candidatus Korobacteraceae</taxon>
        <taxon>Candidatus Sulfotelmatobacter</taxon>
    </lineage>
</organism>
<feature type="transmembrane region" description="Helical" evidence="1">
    <location>
        <begin position="32"/>
        <end position="52"/>
    </location>
</feature>
<dbReference type="EMBL" id="OMOD01000124">
    <property type="protein sequence ID" value="SPF40623.1"/>
    <property type="molecule type" value="Genomic_DNA"/>
</dbReference>
<proteinExistence type="predicted"/>
<sequence length="139" mass="14980">MELLLNLAWLLLAVPAYWLWRNSRSAGAEYKFSSLQCLLALGCLLVMLFPVISASDDLIAMRTEMEESPLSKRSIRQAGGDKSPLWNSRAQIPPALLGPASTISLAADSSDVPLHPFFPLPAAPALHRAGRAPPMGCLA</sequence>
<keyword evidence="1" id="KW-1133">Transmembrane helix</keyword>
<name>A0A2U3KLT1_9BACT</name>
<evidence type="ECO:0000256" key="1">
    <source>
        <dbReference type="SAM" id="Phobius"/>
    </source>
</evidence>
<keyword evidence="1" id="KW-0812">Transmembrane</keyword>
<dbReference type="AlphaFoldDB" id="A0A2U3KLT1"/>
<dbReference type="Proteomes" id="UP000238701">
    <property type="component" value="Unassembled WGS sequence"/>
</dbReference>
<reference evidence="3" key="1">
    <citation type="submission" date="2018-02" db="EMBL/GenBank/DDBJ databases">
        <authorList>
            <person name="Hausmann B."/>
        </authorList>
    </citation>
    <scope>NUCLEOTIDE SEQUENCE [LARGE SCALE GENOMIC DNA]</scope>
    <source>
        <strain evidence="3">Peat soil MAG SbA1</strain>
    </source>
</reference>